<sequence>MVEVVVVMMVVDVTEGQQAIVRVTPADGVQPFTRQSKEDRKKERKTKRLLWETDLKFLHSKQTVAMLQANRPACSIAS</sequence>
<evidence type="ECO:0000313" key="1">
    <source>
        <dbReference type="EMBL" id="TNN70315.1"/>
    </source>
</evidence>
<name>A0A4Z2HYC5_9TELE</name>
<dbReference type="Proteomes" id="UP000314294">
    <property type="component" value="Unassembled WGS sequence"/>
</dbReference>
<reference evidence="1 2" key="1">
    <citation type="submission" date="2019-03" db="EMBL/GenBank/DDBJ databases">
        <title>First draft genome of Liparis tanakae, snailfish: a comprehensive survey of snailfish specific genes.</title>
        <authorList>
            <person name="Kim W."/>
            <person name="Song I."/>
            <person name="Jeong J.-H."/>
            <person name="Kim D."/>
            <person name="Kim S."/>
            <person name="Ryu S."/>
            <person name="Song J.Y."/>
            <person name="Lee S.K."/>
        </authorList>
    </citation>
    <scope>NUCLEOTIDE SEQUENCE [LARGE SCALE GENOMIC DNA]</scope>
    <source>
        <tissue evidence="1">Muscle</tissue>
    </source>
</reference>
<dbReference type="AlphaFoldDB" id="A0A4Z2HYC5"/>
<accession>A0A4Z2HYC5</accession>
<gene>
    <name evidence="1" type="ORF">EYF80_019529</name>
</gene>
<protein>
    <submittedName>
        <fullName evidence="1">Uncharacterized protein</fullName>
    </submittedName>
</protein>
<organism evidence="1 2">
    <name type="scientific">Liparis tanakae</name>
    <name type="common">Tanaka's snailfish</name>
    <dbReference type="NCBI Taxonomy" id="230148"/>
    <lineage>
        <taxon>Eukaryota</taxon>
        <taxon>Metazoa</taxon>
        <taxon>Chordata</taxon>
        <taxon>Craniata</taxon>
        <taxon>Vertebrata</taxon>
        <taxon>Euteleostomi</taxon>
        <taxon>Actinopterygii</taxon>
        <taxon>Neopterygii</taxon>
        <taxon>Teleostei</taxon>
        <taxon>Neoteleostei</taxon>
        <taxon>Acanthomorphata</taxon>
        <taxon>Eupercaria</taxon>
        <taxon>Perciformes</taxon>
        <taxon>Cottioidei</taxon>
        <taxon>Cottales</taxon>
        <taxon>Liparidae</taxon>
        <taxon>Liparis</taxon>
    </lineage>
</organism>
<evidence type="ECO:0000313" key="2">
    <source>
        <dbReference type="Proteomes" id="UP000314294"/>
    </source>
</evidence>
<proteinExistence type="predicted"/>
<comment type="caution">
    <text evidence="1">The sequence shown here is derived from an EMBL/GenBank/DDBJ whole genome shotgun (WGS) entry which is preliminary data.</text>
</comment>
<dbReference type="EMBL" id="SRLO01000165">
    <property type="protein sequence ID" value="TNN70315.1"/>
    <property type="molecule type" value="Genomic_DNA"/>
</dbReference>
<keyword evidence="2" id="KW-1185">Reference proteome</keyword>